<dbReference type="EMBL" id="JABBWM010000005">
    <property type="protein sequence ID" value="KAG2117236.1"/>
    <property type="molecule type" value="Genomic_DNA"/>
</dbReference>
<comment type="caution">
    <text evidence="1">The sequence shown here is derived from an EMBL/GenBank/DDBJ whole genome shotgun (WGS) entry which is preliminary data.</text>
</comment>
<evidence type="ECO:0000313" key="2">
    <source>
        <dbReference type="Proteomes" id="UP000823399"/>
    </source>
</evidence>
<protein>
    <submittedName>
        <fullName evidence="1">Uncharacterized protein</fullName>
    </submittedName>
</protein>
<name>A0A9P7FI14_9AGAM</name>
<dbReference type="RefSeq" id="XP_041298125.1">
    <property type="nucleotide sequence ID" value="XM_041430866.1"/>
</dbReference>
<proteinExistence type="predicted"/>
<dbReference type="Proteomes" id="UP000823399">
    <property type="component" value="Unassembled WGS sequence"/>
</dbReference>
<gene>
    <name evidence="1" type="ORF">F5147DRAFT_567566</name>
</gene>
<sequence>MNSTLSLTKVSTLYPGVHYKDNHASLEPMSFIVCFPGTFPRQLLERSDIPVRISVSIDQEYGTFTTPVIEVVSSDLSRCNSILHCSGDLDNSTSAMSYDDDKPTISFLPLPLSFDYINPADWQTVYRQIQEWLTTEVDTESSLWTWGCDAFWLAFVAAYPSFPMGKWSMWDPHIPLKGSFIEHWLERSNDSNTEEVLVQDDIVSHIWNEFCKHAALFYPLPLISSA</sequence>
<evidence type="ECO:0000313" key="1">
    <source>
        <dbReference type="EMBL" id="KAG2117236.1"/>
    </source>
</evidence>
<reference evidence="1" key="1">
    <citation type="journal article" date="2020" name="New Phytol.">
        <title>Comparative genomics reveals dynamic genome evolution in host specialist ectomycorrhizal fungi.</title>
        <authorList>
            <person name="Lofgren L.A."/>
            <person name="Nguyen N.H."/>
            <person name="Vilgalys R."/>
            <person name="Ruytinx J."/>
            <person name="Liao H.L."/>
            <person name="Branco S."/>
            <person name="Kuo A."/>
            <person name="LaButti K."/>
            <person name="Lipzen A."/>
            <person name="Andreopoulos W."/>
            <person name="Pangilinan J."/>
            <person name="Riley R."/>
            <person name="Hundley H."/>
            <person name="Na H."/>
            <person name="Barry K."/>
            <person name="Grigoriev I.V."/>
            <person name="Stajich J.E."/>
            <person name="Kennedy P.G."/>
        </authorList>
    </citation>
    <scope>NUCLEOTIDE SEQUENCE</scope>
    <source>
        <strain evidence="1">FC423</strain>
    </source>
</reference>
<dbReference type="OrthoDB" id="3169660at2759"/>
<accession>A0A9P7FI14</accession>
<dbReference type="AlphaFoldDB" id="A0A9P7FI14"/>
<organism evidence="1 2">
    <name type="scientific">Suillus discolor</name>
    <dbReference type="NCBI Taxonomy" id="1912936"/>
    <lineage>
        <taxon>Eukaryota</taxon>
        <taxon>Fungi</taxon>
        <taxon>Dikarya</taxon>
        <taxon>Basidiomycota</taxon>
        <taxon>Agaricomycotina</taxon>
        <taxon>Agaricomycetes</taxon>
        <taxon>Agaricomycetidae</taxon>
        <taxon>Boletales</taxon>
        <taxon>Suillineae</taxon>
        <taxon>Suillaceae</taxon>
        <taxon>Suillus</taxon>
    </lineage>
</organism>
<dbReference type="GeneID" id="64693125"/>
<keyword evidence="2" id="KW-1185">Reference proteome</keyword>